<protein>
    <submittedName>
        <fullName evidence="2">Uncharacterized protein</fullName>
    </submittedName>
</protein>
<dbReference type="Proteomes" id="UP000017836">
    <property type="component" value="Unassembled WGS sequence"/>
</dbReference>
<evidence type="ECO:0000256" key="1">
    <source>
        <dbReference type="SAM" id="MobiDB-lite"/>
    </source>
</evidence>
<feature type="region of interest" description="Disordered" evidence="1">
    <location>
        <begin position="48"/>
        <end position="97"/>
    </location>
</feature>
<dbReference type="Gramene" id="ERN02530">
    <property type="protein sequence ID" value="ERN02530"/>
    <property type="gene ID" value="AMTR_s00083p00129490"/>
</dbReference>
<accession>W1P6C3</accession>
<dbReference type="EMBL" id="KI394526">
    <property type="protein sequence ID" value="ERN02530.1"/>
    <property type="molecule type" value="Genomic_DNA"/>
</dbReference>
<feature type="region of interest" description="Disordered" evidence="1">
    <location>
        <begin position="136"/>
        <end position="156"/>
    </location>
</feature>
<name>W1P6C3_AMBTC</name>
<proteinExistence type="predicted"/>
<feature type="compositionally biased region" description="Basic residues" evidence="1">
    <location>
        <begin position="70"/>
        <end position="88"/>
    </location>
</feature>
<reference evidence="3" key="1">
    <citation type="journal article" date="2013" name="Science">
        <title>The Amborella genome and the evolution of flowering plants.</title>
        <authorList>
            <consortium name="Amborella Genome Project"/>
        </authorList>
    </citation>
    <scope>NUCLEOTIDE SEQUENCE [LARGE SCALE GENOMIC DNA]</scope>
</reference>
<evidence type="ECO:0000313" key="2">
    <source>
        <dbReference type="EMBL" id="ERN02530.1"/>
    </source>
</evidence>
<dbReference type="HOGENOM" id="CLU_1549706_0_0_1"/>
<gene>
    <name evidence="2" type="ORF">AMTR_s00083p00129490</name>
</gene>
<keyword evidence="3" id="KW-1185">Reference proteome</keyword>
<organism evidence="2 3">
    <name type="scientific">Amborella trichopoda</name>
    <dbReference type="NCBI Taxonomy" id="13333"/>
    <lineage>
        <taxon>Eukaryota</taxon>
        <taxon>Viridiplantae</taxon>
        <taxon>Streptophyta</taxon>
        <taxon>Embryophyta</taxon>
        <taxon>Tracheophyta</taxon>
        <taxon>Spermatophyta</taxon>
        <taxon>Magnoliopsida</taxon>
        <taxon>Amborellales</taxon>
        <taxon>Amborellaceae</taxon>
        <taxon>Amborella</taxon>
    </lineage>
</organism>
<evidence type="ECO:0000313" key="3">
    <source>
        <dbReference type="Proteomes" id="UP000017836"/>
    </source>
</evidence>
<feature type="compositionally biased region" description="Basic and acidic residues" evidence="1">
    <location>
        <begin position="147"/>
        <end position="156"/>
    </location>
</feature>
<dbReference type="AlphaFoldDB" id="W1P6C3"/>
<sequence length="173" mass="20088">MKKKRKEERGYEKLRLGIVAAPYEATCDIRENERDYRFVMVTVKEDENRKRGENDGTGDLLGGEEEHHERRGHRYCGSKTSHAVKGRRVQRERAMSSQVLRLQALSRNKGEKGGKRETGLVLWQNRERCRERDGVVGATAPRPSTRQNRERRKERDKVAGLLWLRGTARGKTM</sequence>